<evidence type="ECO:0000313" key="2">
    <source>
        <dbReference type="EMBL" id="CAB4727096.1"/>
    </source>
</evidence>
<sequence length="86" mass="8909">MSDDLGDDGFDSSTLWGLAWFLAIGALVCVVRLATYAADGEGVQSEHFVWLIVGVLAGVFSAACAVLAGLKAAERRLAARGTPDVP</sequence>
<keyword evidence="1" id="KW-0812">Transmembrane</keyword>
<evidence type="ECO:0000256" key="1">
    <source>
        <dbReference type="SAM" id="Phobius"/>
    </source>
</evidence>
<dbReference type="EMBL" id="CAEZYQ010000001">
    <property type="protein sequence ID" value="CAB4727096.1"/>
    <property type="molecule type" value="Genomic_DNA"/>
</dbReference>
<dbReference type="AlphaFoldDB" id="A0A6J6RXB5"/>
<reference evidence="2" key="1">
    <citation type="submission" date="2020-05" db="EMBL/GenBank/DDBJ databases">
        <authorList>
            <person name="Chiriac C."/>
            <person name="Salcher M."/>
            <person name="Ghai R."/>
            <person name="Kavagutti S V."/>
        </authorList>
    </citation>
    <scope>NUCLEOTIDE SEQUENCE</scope>
</reference>
<gene>
    <name evidence="2" type="ORF">UFOPK2761_00247</name>
</gene>
<feature type="transmembrane region" description="Helical" evidence="1">
    <location>
        <begin position="48"/>
        <end position="70"/>
    </location>
</feature>
<keyword evidence="1" id="KW-1133">Transmembrane helix</keyword>
<proteinExistence type="predicted"/>
<accession>A0A6J6RXB5</accession>
<feature type="transmembrane region" description="Helical" evidence="1">
    <location>
        <begin position="15"/>
        <end position="36"/>
    </location>
</feature>
<protein>
    <submittedName>
        <fullName evidence="2">Unannotated protein</fullName>
    </submittedName>
</protein>
<keyword evidence="1" id="KW-0472">Membrane</keyword>
<organism evidence="2">
    <name type="scientific">freshwater metagenome</name>
    <dbReference type="NCBI Taxonomy" id="449393"/>
    <lineage>
        <taxon>unclassified sequences</taxon>
        <taxon>metagenomes</taxon>
        <taxon>ecological metagenomes</taxon>
    </lineage>
</organism>
<name>A0A6J6RXB5_9ZZZZ</name>